<comment type="caution">
    <text evidence="3">The sequence shown here is derived from an EMBL/GenBank/DDBJ whole genome shotgun (WGS) entry which is preliminary data.</text>
</comment>
<accession>A0A315VI95</accession>
<feature type="compositionally biased region" description="Basic and acidic residues" evidence="1">
    <location>
        <begin position="23"/>
        <end position="41"/>
    </location>
</feature>
<dbReference type="PROSITE" id="PS50812">
    <property type="entry name" value="PWWP"/>
    <property type="match status" value="1"/>
</dbReference>
<feature type="region of interest" description="Disordered" evidence="1">
    <location>
        <begin position="573"/>
        <end position="637"/>
    </location>
</feature>
<dbReference type="AlphaFoldDB" id="A0A315VI95"/>
<name>A0A315VI95_GAMAF</name>
<feature type="compositionally biased region" description="Polar residues" evidence="1">
    <location>
        <begin position="100"/>
        <end position="113"/>
    </location>
</feature>
<feature type="region of interest" description="Disordered" evidence="1">
    <location>
        <begin position="962"/>
        <end position="1024"/>
    </location>
</feature>
<dbReference type="EMBL" id="NHOQ01001678">
    <property type="protein sequence ID" value="PWA23039.1"/>
    <property type="molecule type" value="Genomic_DNA"/>
</dbReference>
<evidence type="ECO:0000313" key="4">
    <source>
        <dbReference type="Proteomes" id="UP000250572"/>
    </source>
</evidence>
<reference evidence="3 4" key="1">
    <citation type="journal article" date="2018" name="G3 (Bethesda)">
        <title>A High-Quality Reference Genome for the Invasive Mosquitofish Gambusia affinis Using a Chicago Library.</title>
        <authorList>
            <person name="Hoffberg S.L."/>
            <person name="Troendle N.J."/>
            <person name="Glenn T.C."/>
            <person name="Mahmud O."/>
            <person name="Louha S."/>
            <person name="Chalopin D."/>
            <person name="Bennetzen J.L."/>
            <person name="Mauricio R."/>
        </authorList>
    </citation>
    <scope>NUCLEOTIDE SEQUENCE [LARGE SCALE GENOMIC DNA]</scope>
    <source>
        <strain evidence="3">NE01/NJP1002.9</strain>
        <tissue evidence="3">Muscle</tissue>
    </source>
</reference>
<proteinExistence type="predicted"/>
<dbReference type="Gene3D" id="2.30.30.140">
    <property type="match status" value="1"/>
</dbReference>
<feature type="compositionally biased region" description="Acidic residues" evidence="1">
    <location>
        <begin position="230"/>
        <end position="243"/>
    </location>
</feature>
<sequence>MRLRGAGPPAQVGWGPPGVVFLEETREPERTQHAQGEHAERLLAGNRTQGNKVQPVPVSNVSLDSVTALSCNESNRLECKGISVCSQTKTSSDKPDCSEENTSSTKTAASPTGSPHFHQSRPAPKSRKIIHKLKQAKEIQNVLKEQPAHLPASSRLMTRALQVVDQRKRRKAQQAIEQTKLSKPLDTVQNSAEPKFDICTNLKLLKSTRINNGDCLSRCSSPSVLFSDSEDFEDDVKSEDEDLSVSSTPPMDFIPLTSIAKAKHEDLPPTTQPPSPPSPFSFMKAFKNVTEVSFQSLPTGSNGKPVSFRPDSKYQFSTFLMMLKDLHDTREREGAPLELEIGPPSAHVKEEPVMMPHKAPLEGHGHTCKTDPIADKSGIGQNGCGKGQKLKRPCSRKRGHWLKWKTNRRVPGHGFSGVTSAARITSWPTADITSKIMDVQIGSSWIQAGCSGDVGGQEEQQRWERLKGCQQVGVPLERRECPTRHLEQPTSLGGDMMNKSVQDLIRQADEQDKTSAEHKRIRKPSKRLLEWTEEYNQIFSPRKKPKKSLQLFGKANQSVAALCELSDLKKNMADSSSSSLLPEILTPPPEELAPATPVETQIPKAEPPSTQELPVLSIDSLTPPPEAEPSLSDGLVKGNKVSPVLEKKRKRKPTQKILEYCLEAEVSAAPKKKPEFEKSERIETGRYDRVIGLSTDQQGGGNRCLLTNAVDEVGPFDKCNGSETAGTAGGGFFCPSGGELKEKEKLVELKASVKRLSRFFLHPNELLRLPKGSDHVRMSGPSKGPDRKSSCPLTPARDPCCIGPAMSAAASSLKHTSVYGYIQSDHCSSSSSSSSYSPLRRLQHLTKMVSRPDLVLPSRGPDRRWDWGTDRRDGVRTEDCWAEYREHSVDVSSSSSGQKQAQLQSESKDFPVVRCHQSAVSEKLGGDSPSSPPSPAFSLDSSSPFANGLLHFDSALLEADGVDEEPPSAAPGLGFLDKHDRPQTAPQLAPADARPDPEEAAPKVVTRSQSSGQRRRYWDGSEDEWDSDSVLFLFDDWPAWRTVQLSSSRKKPPPPVKFAEGEIVWAKFGRRPWWPCEVLADPALGVYHRMKETRSCAVPPKVALFCAAESSSRPRPD</sequence>
<feature type="region of interest" description="Disordered" evidence="1">
    <location>
        <begin position="23"/>
        <end position="57"/>
    </location>
</feature>
<evidence type="ECO:0000313" key="3">
    <source>
        <dbReference type="EMBL" id="PWA23039.1"/>
    </source>
</evidence>
<dbReference type="SUPFAM" id="SSF63748">
    <property type="entry name" value="Tudor/PWWP/MBT"/>
    <property type="match status" value="1"/>
</dbReference>
<feature type="compositionally biased region" description="Low complexity" evidence="1">
    <location>
        <begin position="575"/>
        <end position="584"/>
    </location>
</feature>
<dbReference type="Proteomes" id="UP000250572">
    <property type="component" value="Unassembled WGS sequence"/>
</dbReference>
<feature type="region of interest" description="Disordered" evidence="1">
    <location>
        <begin position="87"/>
        <end position="125"/>
    </location>
</feature>
<evidence type="ECO:0000259" key="2">
    <source>
        <dbReference type="PROSITE" id="PS50812"/>
    </source>
</evidence>
<protein>
    <recommendedName>
        <fullName evidence="2">PWWP domain-containing protein</fullName>
    </recommendedName>
</protein>
<feature type="compositionally biased region" description="Polar residues" evidence="1">
    <location>
        <begin position="46"/>
        <end position="57"/>
    </location>
</feature>
<feature type="domain" description="PWWP" evidence="2">
    <location>
        <begin position="1060"/>
        <end position="1117"/>
    </location>
</feature>
<evidence type="ECO:0000256" key="1">
    <source>
        <dbReference type="SAM" id="MobiDB-lite"/>
    </source>
</evidence>
<organism evidence="3 4">
    <name type="scientific">Gambusia affinis</name>
    <name type="common">Western mosquitofish</name>
    <name type="synonym">Heterandria affinis</name>
    <dbReference type="NCBI Taxonomy" id="33528"/>
    <lineage>
        <taxon>Eukaryota</taxon>
        <taxon>Metazoa</taxon>
        <taxon>Chordata</taxon>
        <taxon>Craniata</taxon>
        <taxon>Vertebrata</taxon>
        <taxon>Euteleostomi</taxon>
        <taxon>Actinopterygii</taxon>
        <taxon>Neopterygii</taxon>
        <taxon>Teleostei</taxon>
        <taxon>Neoteleostei</taxon>
        <taxon>Acanthomorphata</taxon>
        <taxon>Ovalentaria</taxon>
        <taxon>Atherinomorphae</taxon>
        <taxon>Cyprinodontiformes</taxon>
        <taxon>Poeciliidae</taxon>
        <taxon>Poeciliinae</taxon>
        <taxon>Gambusia</taxon>
    </lineage>
</organism>
<keyword evidence="4" id="KW-1185">Reference proteome</keyword>
<feature type="region of interest" description="Disordered" evidence="1">
    <location>
        <begin position="887"/>
        <end position="940"/>
    </location>
</feature>
<dbReference type="InterPro" id="IPR000313">
    <property type="entry name" value="PWWP_dom"/>
</dbReference>
<feature type="region of interest" description="Disordered" evidence="1">
    <location>
        <begin position="230"/>
        <end position="250"/>
    </location>
</feature>
<gene>
    <name evidence="3" type="ORF">CCH79_00002498</name>
</gene>
<feature type="region of interest" description="Disordered" evidence="1">
    <location>
        <begin position="771"/>
        <end position="793"/>
    </location>
</feature>